<gene>
    <name evidence="2" type="ORF">F53441_14596</name>
</gene>
<dbReference type="PROSITE" id="PS51257">
    <property type="entry name" value="PROKAR_LIPOPROTEIN"/>
    <property type="match status" value="1"/>
</dbReference>
<dbReference type="OrthoDB" id="4410170at2759"/>
<evidence type="ECO:0000313" key="3">
    <source>
        <dbReference type="Proteomes" id="UP000605986"/>
    </source>
</evidence>
<reference evidence="2" key="1">
    <citation type="submission" date="2020-01" db="EMBL/GenBank/DDBJ databases">
        <title>Identification and distribution of gene clusters putatively required for synthesis of sphingolipid metabolism inhibitors in phylogenetically diverse species of the filamentous fungus Fusarium.</title>
        <authorList>
            <person name="Kim H.-S."/>
            <person name="Busman M."/>
            <person name="Brown D.W."/>
            <person name="Divon H."/>
            <person name="Uhlig S."/>
            <person name="Proctor R.H."/>
        </authorList>
    </citation>
    <scope>NUCLEOTIDE SEQUENCE</scope>
    <source>
        <strain evidence="2">NRRL 53441</strain>
    </source>
</reference>
<name>A0A8H4NB50_9HYPO</name>
<accession>A0A8H4NB50</accession>
<proteinExistence type="predicted"/>
<keyword evidence="1" id="KW-0732">Signal</keyword>
<sequence>MRFVSVAAAFLALLGFSCAWTQDKDGVWVANNNWYWIDNYHAHEACTRRNEHRTHTGQCAYFTNDRGDIFHGNCAIALDKGFSTIDCRN</sequence>
<organism evidence="2 3">
    <name type="scientific">Fusarium austroafricanum</name>
    <dbReference type="NCBI Taxonomy" id="2364996"/>
    <lineage>
        <taxon>Eukaryota</taxon>
        <taxon>Fungi</taxon>
        <taxon>Dikarya</taxon>
        <taxon>Ascomycota</taxon>
        <taxon>Pezizomycotina</taxon>
        <taxon>Sordariomycetes</taxon>
        <taxon>Hypocreomycetidae</taxon>
        <taxon>Hypocreales</taxon>
        <taxon>Nectriaceae</taxon>
        <taxon>Fusarium</taxon>
        <taxon>Fusarium concolor species complex</taxon>
    </lineage>
</organism>
<keyword evidence="3" id="KW-1185">Reference proteome</keyword>
<dbReference type="AlphaFoldDB" id="A0A8H4NB50"/>
<feature type="chain" id="PRO_5034152340" description="Cyanovirin-N domain-containing protein" evidence="1">
    <location>
        <begin position="20"/>
        <end position="89"/>
    </location>
</feature>
<feature type="signal peptide" evidence="1">
    <location>
        <begin position="1"/>
        <end position="19"/>
    </location>
</feature>
<comment type="caution">
    <text evidence="2">The sequence shown here is derived from an EMBL/GenBank/DDBJ whole genome shotgun (WGS) entry which is preliminary data.</text>
</comment>
<dbReference type="Proteomes" id="UP000605986">
    <property type="component" value="Unassembled WGS sequence"/>
</dbReference>
<protein>
    <recommendedName>
        <fullName evidence="4">Cyanovirin-N domain-containing protein</fullName>
    </recommendedName>
</protein>
<evidence type="ECO:0000313" key="2">
    <source>
        <dbReference type="EMBL" id="KAF4415785.1"/>
    </source>
</evidence>
<evidence type="ECO:0008006" key="4">
    <source>
        <dbReference type="Google" id="ProtNLM"/>
    </source>
</evidence>
<evidence type="ECO:0000256" key="1">
    <source>
        <dbReference type="SAM" id="SignalP"/>
    </source>
</evidence>
<dbReference type="EMBL" id="JAADJG010001476">
    <property type="protein sequence ID" value="KAF4415785.1"/>
    <property type="molecule type" value="Genomic_DNA"/>
</dbReference>